<dbReference type="RefSeq" id="WP_166387251.1">
    <property type="nucleotide sequence ID" value="NZ_BAAATT010000018.1"/>
</dbReference>
<keyword evidence="4" id="KW-1185">Reference proteome</keyword>
<dbReference type="SUPFAM" id="SSF53474">
    <property type="entry name" value="alpha/beta-Hydrolases"/>
    <property type="match status" value="1"/>
</dbReference>
<feature type="domain" description="Thioesterase" evidence="2">
    <location>
        <begin position="24"/>
        <end position="247"/>
    </location>
</feature>
<dbReference type="Proteomes" id="UP000660339">
    <property type="component" value="Unassembled WGS sequence"/>
</dbReference>
<accession>A0A8J3LUU2</accession>
<dbReference type="EMBL" id="BONJ01000051">
    <property type="protein sequence ID" value="GIG19245.1"/>
    <property type="molecule type" value="Genomic_DNA"/>
</dbReference>
<evidence type="ECO:0000259" key="2">
    <source>
        <dbReference type="Pfam" id="PF00975"/>
    </source>
</evidence>
<name>A0A8J3LUU2_9ACTN</name>
<reference evidence="3" key="1">
    <citation type="submission" date="2021-01" db="EMBL/GenBank/DDBJ databases">
        <title>Whole genome shotgun sequence of Catellatospora methionotrophica NBRC 14553.</title>
        <authorList>
            <person name="Komaki H."/>
            <person name="Tamura T."/>
        </authorList>
    </citation>
    <scope>NUCLEOTIDE SEQUENCE</scope>
    <source>
        <strain evidence="3">NBRC 14553</strain>
    </source>
</reference>
<evidence type="ECO:0000313" key="3">
    <source>
        <dbReference type="EMBL" id="GIG19245.1"/>
    </source>
</evidence>
<protein>
    <submittedName>
        <fullName evidence="3">Thioesterase</fullName>
    </submittedName>
</protein>
<proteinExistence type="inferred from homology"/>
<comment type="similarity">
    <text evidence="1">Belongs to the thioesterase family.</text>
</comment>
<dbReference type="GO" id="GO:0008610">
    <property type="term" value="P:lipid biosynthetic process"/>
    <property type="evidence" value="ECO:0007669"/>
    <property type="project" value="TreeGrafter"/>
</dbReference>
<dbReference type="Gene3D" id="3.40.50.1820">
    <property type="entry name" value="alpha/beta hydrolase"/>
    <property type="match status" value="1"/>
</dbReference>
<dbReference type="InterPro" id="IPR001031">
    <property type="entry name" value="Thioesterase"/>
</dbReference>
<comment type="caution">
    <text evidence="3">The sequence shown here is derived from an EMBL/GenBank/DDBJ whole genome shotgun (WGS) entry which is preliminary data.</text>
</comment>
<dbReference type="InterPro" id="IPR012223">
    <property type="entry name" value="TEII"/>
</dbReference>
<dbReference type="PANTHER" id="PTHR11487">
    <property type="entry name" value="THIOESTERASE"/>
    <property type="match status" value="1"/>
</dbReference>
<evidence type="ECO:0000256" key="1">
    <source>
        <dbReference type="ARBA" id="ARBA00007169"/>
    </source>
</evidence>
<sequence length="250" mass="27701">MIDTSIERGAAWLRVFAPVPGARRRLICLPHAGGAAGFYRTWPARLPVDTELVAVRYPGRQDRLHEACVSHMDDLADLITDALAPLLDRPLSLFGHSMGASVAYEVARRLEQRHGFRPDRLFASGREAPHRTRDIDPASRTDEVLIDEMHGLTDTDRAALADPELRELILPALRSDYALIDAYRPANPPPIDTPITAYTGISDPGCALPAVRAWADVTTADFDLRVFPGAHFFLVPAEPELLTDITRRLR</sequence>
<dbReference type="Pfam" id="PF00975">
    <property type="entry name" value="Thioesterase"/>
    <property type="match status" value="1"/>
</dbReference>
<dbReference type="InterPro" id="IPR029058">
    <property type="entry name" value="AB_hydrolase_fold"/>
</dbReference>
<gene>
    <name evidence="3" type="ORF">Cme02nite_75770</name>
</gene>
<evidence type="ECO:0000313" key="4">
    <source>
        <dbReference type="Proteomes" id="UP000660339"/>
    </source>
</evidence>
<dbReference type="PANTHER" id="PTHR11487:SF0">
    <property type="entry name" value="S-ACYL FATTY ACID SYNTHASE THIOESTERASE, MEDIUM CHAIN"/>
    <property type="match status" value="1"/>
</dbReference>
<dbReference type="AlphaFoldDB" id="A0A8J3LUU2"/>
<organism evidence="3 4">
    <name type="scientific">Catellatospora methionotrophica</name>
    <dbReference type="NCBI Taxonomy" id="121620"/>
    <lineage>
        <taxon>Bacteria</taxon>
        <taxon>Bacillati</taxon>
        <taxon>Actinomycetota</taxon>
        <taxon>Actinomycetes</taxon>
        <taxon>Micromonosporales</taxon>
        <taxon>Micromonosporaceae</taxon>
        <taxon>Catellatospora</taxon>
    </lineage>
</organism>